<name>A0A9D0YTX9_9FIRM</name>
<evidence type="ECO:0000259" key="1">
    <source>
        <dbReference type="Pfam" id="PF01248"/>
    </source>
</evidence>
<dbReference type="AlphaFoldDB" id="A0A9D0YTX9"/>
<reference evidence="2" key="2">
    <citation type="journal article" date="2021" name="PeerJ">
        <title>Extensive microbial diversity within the chicken gut microbiome revealed by metagenomics and culture.</title>
        <authorList>
            <person name="Gilroy R."/>
            <person name="Ravi A."/>
            <person name="Getino M."/>
            <person name="Pursley I."/>
            <person name="Horton D.L."/>
            <person name="Alikhan N.F."/>
            <person name="Baker D."/>
            <person name="Gharbi K."/>
            <person name="Hall N."/>
            <person name="Watson M."/>
            <person name="Adriaenssens E.M."/>
            <person name="Foster-Nyarko E."/>
            <person name="Jarju S."/>
            <person name="Secka A."/>
            <person name="Antonio M."/>
            <person name="Oren A."/>
            <person name="Chaudhuri R.R."/>
            <person name="La Ragione R."/>
            <person name="Hildebrand F."/>
            <person name="Pallen M.J."/>
        </authorList>
    </citation>
    <scope>NUCLEOTIDE SEQUENCE</scope>
    <source>
        <strain evidence="2">ChiGjej2B2-12916</strain>
    </source>
</reference>
<accession>A0A9D0YTX9</accession>
<dbReference type="SUPFAM" id="SSF55315">
    <property type="entry name" value="L30e-like"/>
    <property type="match status" value="1"/>
</dbReference>
<reference evidence="2" key="1">
    <citation type="submission" date="2020-10" db="EMBL/GenBank/DDBJ databases">
        <authorList>
            <person name="Gilroy R."/>
        </authorList>
    </citation>
    <scope>NUCLEOTIDE SEQUENCE</scope>
    <source>
        <strain evidence="2">ChiGjej2B2-12916</strain>
    </source>
</reference>
<protein>
    <submittedName>
        <fullName evidence="2">Ribosomal L7Ae/L30e/S12e/Gadd45 family protein</fullName>
    </submittedName>
</protein>
<organism evidence="2 3">
    <name type="scientific">Candidatus Enterenecus faecium</name>
    <dbReference type="NCBI Taxonomy" id="2840780"/>
    <lineage>
        <taxon>Bacteria</taxon>
        <taxon>Bacillati</taxon>
        <taxon>Bacillota</taxon>
        <taxon>Clostridia</taxon>
        <taxon>Eubacteriales</taxon>
        <taxon>Candidatus Enterenecus</taxon>
    </lineage>
</organism>
<comment type="caution">
    <text evidence="2">The sequence shown here is derived from an EMBL/GenBank/DDBJ whole genome shotgun (WGS) entry which is preliminary data.</text>
</comment>
<evidence type="ECO:0000313" key="2">
    <source>
        <dbReference type="EMBL" id="HIQ61659.1"/>
    </source>
</evidence>
<dbReference type="Gene3D" id="3.30.1330.30">
    <property type="match status" value="1"/>
</dbReference>
<gene>
    <name evidence="2" type="ORF">IAD31_08735</name>
</gene>
<sequence length="79" mass="8252">MLTKLEQAGKVVGVKQVRRALKDGRATGIYLARNADPALTEPLAQQAQEQGVEVHWTDTMKALGHACGIAVGAAVAATV</sequence>
<dbReference type="InterPro" id="IPR004038">
    <property type="entry name" value="Ribosomal_eL8/eL30/eS12/Gad45"/>
</dbReference>
<proteinExistence type="predicted"/>
<feature type="domain" description="Ribosomal protein eL8/eL30/eS12/Gadd45" evidence="1">
    <location>
        <begin position="7"/>
        <end position="78"/>
    </location>
</feature>
<dbReference type="EMBL" id="DVFO01000093">
    <property type="protein sequence ID" value="HIQ61659.1"/>
    <property type="molecule type" value="Genomic_DNA"/>
</dbReference>
<evidence type="ECO:0000313" key="3">
    <source>
        <dbReference type="Proteomes" id="UP000886879"/>
    </source>
</evidence>
<dbReference type="InterPro" id="IPR029064">
    <property type="entry name" value="Ribosomal_eL30-like_sf"/>
</dbReference>
<dbReference type="Pfam" id="PF01248">
    <property type="entry name" value="Ribosomal_L7Ae"/>
    <property type="match status" value="1"/>
</dbReference>
<dbReference type="Proteomes" id="UP000886879">
    <property type="component" value="Unassembled WGS sequence"/>
</dbReference>